<reference evidence="11" key="1">
    <citation type="journal article" date="2021" name="Genome Biol. Evol.">
        <title>A High-Quality Reference Genome for a Parasitic Bivalve with Doubly Uniparental Inheritance (Bivalvia: Unionida).</title>
        <authorList>
            <person name="Smith C.H."/>
        </authorList>
    </citation>
    <scope>NUCLEOTIDE SEQUENCE</scope>
    <source>
        <strain evidence="11">CHS0354</strain>
    </source>
</reference>
<feature type="compositionally biased region" description="Basic and acidic residues" evidence="7">
    <location>
        <begin position="859"/>
        <end position="868"/>
    </location>
</feature>
<evidence type="ECO:0000256" key="3">
    <source>
        <dbReference type="ARBA" id="ARBA00022692"/>
    </source>
</evidence>
<feature type="transmembrane region" description="Helical" evidence="8">
    <location>
        <begin position="1189"/>
        <end position="1215"/>
    </location>
</feature>
<feature type="transmembrane region" description="Helical" evidence="8">
    <location>
        <begin position="1097"/>
        <end position="1121"/>
    </location>
</feature>
<feature type="region of interest" description="Disordered" evidence="7">
    <location>
        <begin position="1528"/>
        <end position="1575"/>
    </location>
</feature>
<feature type="compositionally biased region" description="Basic and acidic residues" evidence="7">
    <location>
        <begin position="772"/>
        <end position="781"/>
    </location>
</feature>
<evidence type="ECO:0000256" key="1">
    <source>
        <dbReference type="ARBA" id="ARBA00004141"/>
    </source>
</evidence>
<keyword evidence="4 9" id="KW-0732">Signal</keyword>
<protein>
    <recommendedName>
        <fullName evidence="10">Proline-rich transmembrane protein 3/4 domain-containing protein</fullName>
    </recommendedName>
</protein>
<sequence>MGLIVTILMWISILTMTLKSGYGQNIVRSHDRQISSKRHNSRMIHESILFPKYPSKNKLPLVTKESGFHDKKSDILNNFSQIEQIQQPPNGDLHGRSVKFSTYMSVEVSFKEEPSQSHLLHGLVEPVQRRRFKRDAINHEKREVIDLHQPVVKEEFSGSNDLVFQNVNETGNPVYQVTNISDKNQSLYLRGSEASITQSILVTKLVAPLVASSFFSIAPSVGALRSKICTSVLSDSDSVTFTSSVGNINSGTFTSSIGNLYSFLITSSIIDSNLDKFIPPKCDADSNTLTSFFSVSSLKASASSSKTLMPFIETSSLKFISDSLFTSSQFSNAVNGDFPVELHSGDVHIFPSILYFDSSAISLSPISTNKFDTSQDSEKNLQETKNIPIYSCQKCIFQIKSSTNHFSTYLDTPMAPSMSALPTNTSIHSIQNIEQLIAANHSSSVSYDTDSRLVHKDILHPLEMKSISISINPVQTRVREATHSVSVTYMSASQKYLEIITNFYKTEMSVSVLASSFESASTESLSAIRVYKYESAKISSVKQIGTDMLSGPVESIYSSDYYQIFFPFTVSSEDFLHLMASLGHNFTHTNIMSDTSSVSNKATYFWNGKISSSAAFIEPTEIPEPKPEVFITTSFSSVGYNHNAFDSSSVRIDSFQTQQIRPINPTSSRTTHLSLESNTLSETIDILSSMDLPTPELLVSKYVLTSEPIQSALFSESKIPISLLTTSSSGTKTQIEIFRQDDSSDRLILHASETIELSSTFEMTSESLHPTKRSELEKSSLEPEMPTPEPEPPSTSTEFKGTPEPEAHSSIPDKPSLKDTKPTGISEPEAPTPEFSKPIPDQAAEAKTTYEQHNPTSEPNKHSSEPHIPEPPQNSGNAFTDQPEVETPSSEPETKLSSSDPEGKWTSSEPHSEPPTTEPKGDPSEVTESEPETNPITIEPHSKPPTSEPEHQSPTSEPGHFHPEPEPETFAEPQPAWDIAKELWKEAWEIHIYFFGPTFILLGMTCVATIIRLWKMEHLLSKHYFLTLNILVILVCFFRGLYLLVDAYNSRNIYPRILDFFLYSIVFPCLTSMFSILFYALLLATRVQALSKKVQKLWVLLAIIFIHFALSITTDVIVGLYATAGLLLLICQFFFVLWGLLLFVGYILIFRRLYISAAHRHKIMVAHTAAEYKVNGVYKKNDLKEHKNIYTLSLAIKVTFASAFFGFACVGLELYGMFGVYGILKRKIPDPWPWWTYHTLLRSMELLMCISIAYVAAQPLKYLYKKEQGHTFFYLLPCKLLFCDRDSAYRSEGGFSSSSVDHMHLSDSSNESHSASRKCKLGKEKDIMETEKARYEKTSLNAFKNAGDSEVLTQDATLPNRERHKKSMLIVEDGFVRIRREDEMSSITEQEFDTYSRSTDLISGSRSQSNSHIQRSYDGTSENNISLCFPSNDEFSQSDHANKGVVMPLSWQIPFSHHCASDLNTSDIVLSLSMSDLANEMDTELRKAFQSKPVSDVDLISNISLPVTLECSTSSDNQYNVDFYQDYHDKNNTPQTSPSVDNSANHSSAISTTHLLQSKYGKEDPGIRKKLFDSG</sequence>
<dbReference type="PANTHER" id="PTHR35578">
    <property type="entry name" value="PROLINE-RICH TRANSMEMBRANE PROTEIN 4-RELATED"/>
    <property type="match status" value="1"/>
</dbReference>
<feature type="signal peptide" evidence="9">
    <location>
        <begin position="1"/>
        <end position="23"/>
    </location>
</feature>
<dbReference type="CDD" id="cd00637">
    <property type="entry name" value="7tm_classA_rhodopsin-like"/>
    <property type="match status" value="1"/>
</dbReference>
<organism evidence="11 12">
    <name type="scientific">Potamilus streckersoni</name>
    <dbReference type="NCBI Taxonomy" id="2493646"/>
    <lineage>
        <taxon>Eukaryota</taxon>
        <taxon>Metazoa</taxon>
        <taxon>Spiralia</taxon>
        <taxon>Lophotrochozoa</taxon>
        <taxon>Mollusca</taxon>
        <taxon>Bivalvia</taxon>
        <taxon>Autobranchia</taxon>
        <taxon>Heteroconchia</taxon>
        <taxon>Palaeoheterodonta</taxon>
        <taxon>Unionida</taxon>
        <taxon>Unionoidea</taxon>
        <taxon>Unionidae</taxon>
        <taxon>Ambleminae</taxon>
        <taxon>Lampsilini</taxon>
        <taxon>Potamilus</taxon>
    </lineage>
</organism>
<reference evidence="11" key="2">
    <citation type="journal article" date="2021" name="Genome Biol. Evol.">
        <title>Developing a high-quality reference genome for a parasitic bivalve with doubly uniparental inheritance (Bivalvia: Unionida).</title>
        <authorList>
            <person name="Smith C.H."/>
        </authorList>
    </citation>
    <scope>NUCLEOTIDE SEQUENCE</scope>
    <source>
        <strain evidence="11">CHS0354</strain>
        <tissue evidence="11">Mantle</tissue>
    </source>
</reference>
<proteinExistence type="predicted"/>
<keyword evidence="3 8" id="KW-0812">Transmembrane</keyword>
<dbReference type="Proteomes" id="UP001195483">
    <property type="component" value="Unassembled WGS sequence"/>
</dbReference>
<keyword evidence="2" id="KW-0597">Phosphoprotein</keyword>
<feature type="region of interest" description="Disordered" evidence="7">
    <location>
        <begin position="760"/>
        <end position="971"/>
    </location>
</feature>
<dbReference type="PANTHER" id="PTHR35578:SF6">
    <property type="entry name" value="PROLINE-RICH TRANSMEMBRANE PROTEIN 4"/>
    <property type="match status" value="1"/>
</dbReference>
<dbReference type="InterPro" id="IPR059081">
    <property type="entry name" value="PRRT3-4"/>
</dbReference>
<evidence type="ECO:0000256" key="2">
    <source>
        <dbReference type="ARBA" id="ARBA00022553"/>
    </source>
</evidence>
<dbReference type="EMBL" id="JAEAOA010001004">
    <property type="protein sequence ID" value="KAK3601695.1"/>
    <property type="molecule type" value="Genomic_DNA"/>
</dbReference>
<dbReference type="SUPFAM" id="SSF81321">
    <property type="entry name" value="Family A G protein-coupled receptor-like"/>
    <property type="match status" value="1"/>
</dbReference>
<feature type="compositionally biased region" description="Polar residues" evidence="7">
    <location>
        <begin position="849"/>
        <end position="858"/>
    </location>
</feature>
<evidence type="ECO:0000313" key="12">
    <source>
        <dbReference type="Proteomes" id="UP001195483"/>
    </source>
</evidence>
<keyword evidence="12" id="KW-1185">Reference proteome</keyword>
<feature type="chain" id="PRO_5041945694" description="Proline-rich transmembrane protein 3/4 domain-containing protein" evidence="9">
    <location>
        <begin position="24"/>
        <end position="1575"/>
    </location>
</feature>
<feature type="transmembrane region" description="Helical" evidence="8">
    <location>
        <begin position="992"/>
        <end position="1014"/>
    </location>
</feature>
<feature type="transmembrane region" description="Helical" evidence="8">
    <location>
        <begin position="1060"/>
        <end position="1085"/>
    </location>
</feature>
<dbReference type="Pfam" id="PF25987">
    <property type="entry name" value="PRRT3"/>
    <property type="match status" value="1"/>
</dbReference>
<comment type="caution">
    <text evidence="11">The sequence shown here is derived from an EMBL/GenBank/DDBJ whole genome shotgun (WGS) entry which is preliminary data.</text>
</comment>
<evidence type="ECO:0000313" key="11">
    <source>
        <dbReference type="EMBL" id="KAK3601695.1"/>
    </source>
</evidence>
<evidence type="ECO:0000256" key="8">
    <source>
        <dbReference type="SAM" id="Phobius"/>
    </source>
</evidence>
<feature type="domain" description="Proline-rich transmembrane protein 3/4" evidence="10">
    <location>
        <begin position="964"/>
        <end position="1267"/>
    </location>
</feature>
<feature type="compositionally biased region" description="Basic and acidic residues" evidence="7">
    <location>
        <begin position="1560"/>
        <end position="1575"/>
    </location>
</feature>
<dbReference type="InterPro" id="IPR052836">
    <property type="entry name" value="PRRT_domain-containing"/>
</dbReference>
<evidence type="ECO:0000259" key="10">
    <source>
        <dbReference type="Pfam" id="PF25987"/>
    </source>
</evidence>
<evidence type="ECO:0000256" key="4">
    <source>
        <dbReference type="ARBA" id="ARBA00022729"/>
    </source>
</evidence>
<evidence type="ECO:0000256" key="7">
    <source>
        <dbReference type="SAM" id="MobiDB-lite"/>
    </source>
</evidence>
<feature type="compositionally biased region" description="Polar residues" evidence="7">
    <location>
        <begin position="1532"/>
        <end position="1556"/>
    </location>
</feature>
<keyword evidence="6 8" id="KW-0472">Membrane</keyword>
<gene>
    <name evidence="11" type="ORF">CHS0354_016053</name>
</gene>
<feature type="transmembrane region" description="Helical" evidence="8">
    <location>
        <begin position="1026"/>
        <end position="1045"/>
    </location>
</feature>
<name>A0AAE0W655_9BIVA</name>
<evidence type="ECO:0000256" key="9">
    <source>
        <dbReference type="SAM" id="SignalP"/>
    </source>
</evidence>
<evidence type="ECO:0000256" key="5">
    <source>
        <dbReference type="ARBA" id="ARBA00022989"/>
    </source>
</evidence>
<comment type="subcellular location">
    <subcellularLocation>
        <location evidence="1">Membrane</location>
        <topology evidence="1">Multi-pass membrane protein</topology>
    </subcellularLocation>
</comment>
<feature type="transmembrane region" description="Helical" evidence="8">
    <location>
        <begin position="1127"/>
        <end position="1150"/>
    </location>
</feature>
<reference evidence="11" key="3">
    <citation type="submission" date="2023-05" db="EMBL/GenBank/DDBJ databases">
        <authorList>
            <person name="Smith C.H."/>
        </authorList>
    </citation>
    <scope>NUCLEOTIDE SEQUENCE</scope>
    <source>
        <strain evidence="11">CHS0354</strain>
        <tissue evidence="11">Mantle</tissue>
    </source>
</reference>
<keyword evidence="5 8" id="KW-1133">Transmembrane helix</keyword>
<accession>A0AAE0W655</accession>
<evidence type="ECO:0000256" key="6">
    <source>
        <dbReference type="ARBA" id="ARBA00023136"/>
    </source>
</evidence>